<dbReference type="Proteomes" id="UP001443914">
    <property type="component" value="Unassembled WGS sequence"/>
</dbReference>
<keyword evidence="3" id="KW-1185">Reference proteome</keyword>
<organism evidence="2 3">
    <name type="scientific">Saponaria officinalis</name>
    <name type="common">Common soapwort</name>
    <name type="synonym">Lychnis saponaria</name>
    <dbReference type="NCBI Taxonomy" id="3572"/>
    <lineage>
        <taxon>Eukaryota</taxon>
        <taxon>Viridiplantae</taxon>
        <taxon>Streptophyta</taxon>
        <taxon>Embryophyta</taxon>
        <taxon>Tracheophyta</taxon>
        <taxon>Spermatophyta</taxon>
        <taxon>Magnoliopsida</taxon>
        <taxon>eudicotyledons</taxon>
        <taxon>Gunneridae</taxon>
        <taxon>Pentapetalae</taxon>
        <taxon>Caryophyllales</taxon>
        <taxon>Caryophyllaceae</taxon>
        <taxon>Caryophylleae</taxon>
        <taxon>Saponaria</taxon>
    </lineage>
</organism>
<dbReference type="AlphaFoldDB" id="A0AAW1MPY8"/>
<comment type="caution">
    <text evidence="2">The sequence shown here is derived from an EMBL/GenBank/DDBJ whole genome shotgun (WGS) entry which is preliminary data.</text>
</comment>
<evidence type="ECO:0000313" key="2">
    <source>
        <dbReference type="EMBL" id="KAK9749620.1"/>
    </source>
</evidence>
<proteinExistence type="predicted"/>
<protein>
    <recommendedName>
        <fullName evidence="1">Retrovirus-related Pol polyprotein from transposon TNT 1-94-like beta-barrel domain-containing protein</fullName>
    </recommendedName>
</protein>
<feature type="domain" description="Retrovirus-related Pol polyprotein from transposon TNT 1-94-like beta-barrel" evidence="1">
    <location>
        <begin position="89"/>
        <end position="162"/>
    </location>
</feature>
<reference evidence="2" key="1">
    <citation type="submission" date="2024-03" db="EMBL/GenBank/DDBJ databases">
        <title>WGS assembly of Saponaria officinalis var. Norfolk2.</title>
        <authorList>
            <person name="Jenkins J."/>
            <person name="Shu S."/>
            <person name="Grimwood J."/>
            <person name="Barry K."/>
            <person name="Goodstein D."/>
            <person name="Schmutz J."/>
            <person name="Leebens-Mack J."/>
            <person name="Osbourn A."/>
        </authorList>
    </citation>
    <scope>NUCLEOTIDE SEQUENCE [LARGE SCALE GENOMIC DNA]</scope>
    <source>
        <strain evidence="2">JIC</strain>
    </source>
</reference>
<dbReference type="Pfam" id="PF22936">
    <property type="entry name" value="Pol_BBD"/>
    <property type="match status" value="1"/>
</dbReference>
<name>A0AAW1MPY8_SAPOF</name>
<evidence type="ECO:0000313" key="3">
    <source>
        <dbReference type="Proteomes" id="UP001443914"/>
    </source>
</evidence>
<accession>A0AAW1MPY8</accession>
<dbReference type="EMBL" id="JBDFQZ010000002">
    <property type="protein sequence ID" value="KAK9749620.1"/>
    <property type="molecule type" value="Genomic_DNA"/>
</dbReference>
<evidence type="ECO:0000259" key="1">
    <source>
        <dbReference type="Pfam" id="PF22936"/>
    </source>
</evidence>
<gene>
    <name evidence="2" type="ORF">RND81_02G138800</name>
</gene>
<sequence>MTTNEADILATPSPNVPHIQLNPALLESLFQKYVTAVQAQGAHPSAQARIDPSLPQFAPGDLAQAVVQSFAGTLQTPLPFTSITSSLSWIIDTGATDHMCPFLTQFHNIRSLLKPVHVSLPNGQCKSVHLVGDIRLYDKIILSEVLYVPEFQHNLLSASNLLSTHPIQVTFTKEGCDFQDLLTNERVLTGHKICGLFRVHGPVISSIGYANNVAKSNVPSLGLFHARLGHGTVSKLMHLVSLPTHVLKDFHIL</sequence>
<dbReference type="InterPro" id="IPR054722">
    <property type="entry name" value="PolX-like_BBD"/>
</dbReference>